<reference evidence="2 3" key="1">
    <citation type="submission" date="2016-10" db="EMBL/GenBank/DDBJ databases">
        <authorList>
            <person name="de Groot N.N."/>
        </authorList>
    </citation>
    <scope>NUCLEOTIDE SEQUENCE [LARGE SCALE GENOMIC DNA]</scope>
    <source>
        <strain evidence="2 3">DSM 46701</strain>
    </source>
</reference>
<name>A0A1H8G7U0_9BACL</name>
<protein>
    <recommendedName>
        <fullName evidence="4">DUF3888 domain-containing protein</fullName>
    </recommendedName>
</protein>
<sequence length="151" mass="17350">MKKIAMTVFLSTAMILTLPISSHAGHANHQPQESKELLYQDMLMLFLLPHIDQAVHDFYAKQLTASPVVYPYQVEVKKAERVGGSRSFHFLITLETTPVVGPHIPVGTDRLRFEIDPTLPGQVKLIQFEHLKSHELPPRWRHMIRRPEAIR</sequence>
<evidence type="ECO:0000256" key="1">
    <source>
        <dbReference type="SAM" id="SignalP"/>
    </source>
</evidence>
<keyword evidence="3" id="KW-1185">Reference proteome</keyword>
<feature type="signal peptide" evidence="1">
    <location>
        <begin position="1"/>
        <end position="24"/>
    </location>
</feature>
<dbReference type="Pfam" id="PF13027">
    <property type="entry name" value="DUF3888"/>
    <property type="match status" value="1"/>
</dbReference>
<proteinExistence type="predicted"/>
<evidence type="ECO:0000313" key="3">
    <source>
        <dbReference type="Proteomes" id="UP000199695"/>
    </source>
</evidence>
<dbReference type="InterPro" id="IPR024984">
    <property type="entry name" value="DUF3888"/>
</dbReference>
<dbReference type="STRING" id="1173111.SAMN05444955_110102"/>
<evidence type="ECO:0008006" key="4">
    <source>
        <dbReference type="Google" id="ProtNLM"/>
    </source>
</evidence>
<evidence type="ECO:0000313" key="2">
    <source>
        <dbReference type="EMBL" id="SEN39577.1"/>
    </source>
</evidence>
<gene>
    <name evidence="2" type="ORF">SAMN05444955_110102</name>
</gene>
<dbReference type="OrthoDB" id="1906683at2"/>
<dbReference type="RefSeq" id="WP_089969672.1">
    <property type="nucleotide sequence ID" value="NZ_FOCQ01000010.1"/>
</dbReference>
<dbReference type="EMBL" id="FOCQ01000010">
    <property type="protein sequence ID" value="SEN39577.1"/>
    <property type="molecule type" value="Genomic_DNA"/>
</dbReference>
<accession>A0A1H8G7U0</accession>
<dbReference type="Proteomes" id="UP000199695">
    <property type="component" value="Unassembled WGS sequence"/>
</dbReference>
<dbReference type="AlphaFoldDB" id="A0A1H8G7U0"/>
<organism evidence="2 3">
    <name type="scientific">Lihuaxuella thermophila</name>
    <dbReference type="NCBI Taxonomy" id="1173111"/>
    <lineage>
        <taxon>Bacteria</taxon>
        <taxon>Bacillati</taxon>
        <taxon>Bacillota</taxon>
        <taxon>Bacilli</taxon>
        <taxon>Bacillales</taxon>
        <taxon>Thermoactinomycetaceae</taxon>
        <taxon>Lihuaxuella</taxon>
    </lineage>
</organism>
<keyword evidence="1" id="KW-0732">Signal</keyword>
<feature type="chain" id="PRO_5011622856" description="DUF3888 domain-containing protein" evidence="1">
    <location>
        <begin position="25"/>
        <end position="151"/>
    </location>
</feature>